<proteinExistence type="predicted"/>
<feature type="region of interest" description="Disordered" evidence="6">
    <location>
        <begin position="1702"/>
        <end position="1762"/>
    </location>
</feature>
<feature type="region of interest" description="Disordered" evidence="6">
    <location>
        <begin position="608"/>
        <end position="630"/>
    </location>
</feature>
<name>A0AAE0L2T2_9CHLO</name>
<feature type="domain" description="AP2/ERF" evidence="8">
    <location>
        <begin position="1921"/>
        <end position="1980"/>
    </location>
</feature>
<dbReference type="GO" id="GO:0003677">
    <property type="term" value="F:DNA binding"/>
    <property type="evidence" value="ECO:0007669"/>
    <property type="project" value="UniProtKB-KW"/>
</dbReference>
<evidence type="ECO:0000256" key="3">
    <source>
        <dbReference type="ARBA" id="ARBA00023125"/>
    </source>
</evidence>
<evidence type="ECO:0000256" key="6">
    <source>
        <dbReference type="SAM" id="MobiDB-lite"/>
    </source>
</evidence>
<dbReference type="InterPro" id="IPR010919">
    <property type="entry name" value="SAND-like_dom_sf"/>
</dbReference>
<keyword evidence="5" id="KW-0539">Nucleus</keyword>
<evidence type="ECO:0000256" key="1">
    <source>
        <dbReference type="ARBA" id="ARBA00004123"/>
    </source>
</evidence>
<sequence>MRGTHESGFDVVVRLTRRAPVSVRSLSARNRAARAHKREATSGHRNRRGVYGERAFAVVVALTLTLFGAATRTAAFDENWQGRSRTLAWRLRMSLYSDKVKYAREIIFFSERKLASYLATTQCQNTSSQLSLAPATPKSALVTDSEAPGHSLTVECGALVGSLDLNSLKVSQSDKSKKRKLERIVYDGVEYSGGQFEQLAGKGSRRDWKKSCRVVQPGATREEWISVRQWLAENIAVQRHPENKLDPVAAIADPAAAPSTGDDRGNTATVVQVENERLQDVEQVSNKSPVPSIFQAHSNRQGLSSQYRGVSWCKGLQKWRAQLPYAAAKHKQRHLGYFREEVDAALAFDRGVREVSGAEAAANFSVHEADTILSLKAANGTAAAGSGAAGASQTASQDSRLIGRRVECFRKQQESQHGVLATYDAEHFSYIVRYDNGNEEEVVLPDATVTVEGTLRGCPHFESATDTAELANWLPPGAVRSGGDEHGCLRWQQFQEALVLSESVAQVAEQLEWLEAEILITSAEWQGHSREQWASTVAQLQEHGAEHGEAGEEASAEQLRRLVTELKNGVAQEMVEKLWDLWDTRGQDACHAAVKRFLKHGHVAEARPPLEPKQAFDNLPSGTHHGDNKDEHSGLLTVECGELEGVLDLDTLKITYDGLELAGGQFERMAGKGSRKVWKKSCRVVEPNVPREEWISVWQWLEENLRQNQQHEQGAEATTATAEAPCYNDDEDDADDYQAAKRQRVAPVRYRAGSGGTQGRGRRPMLPPGGLTDDSDMSAQDVGVATLAALGLAQNAELSPDGRDGTTDTLEMAMAMAMAQASQSADQSPGKRILVECGSLIGKLDVATLKIMYDGREVSGGQFERLAGKGSRKVWKKSCRVVEPNVPREEWITVRQWLADNGFAQADAPASGAVGDAVVVANLTNPTAFRKPKSRKPTEGVQVSKLQSADARPKATLSRDSALHGTRDDEGNGQLVVECGELEGVLDLDTLKITYDGLELAGGQFERLAGKGSRKVWKKSCRVVQQQVPREEWISVWQWLEENQRRNAPEPRAEAATEPQWSIDKEAQEQANAQARRSRLASRNRDGLGAEESWGCGGAEDDTMQQVMEMAEVMGSWRSVGPSSDRPPKLEPEPEGTVAQRLETASLPPGLKFEKNHAKPTKYLLGRFQTEMQQAQANDEAAKAQSNSTAEVKPLELRPTERSEGTTTCEREGKDGSEASRTAGLLQAAPMQTERSAASEQSAPAVLSSRKGLSSQYLGVSWCEELQKWRAQLPYAAAKHKQRHLGYFREEVDAALAFDRGVREVSGAGVTANFSVHEADTILSLKANGMAAAGSGAAGASQTASQDSRLIGRRVECFREQQESQHGVLATYDAEHFSYIVRYDNGNEEEVVLPDATVTVEGTLRGCPHFASAQDTAELANWLPPGAVRSGGDEHGCLRWQQFQEALVLSESVAQVAEQLEWLEAEILITSAEWQGHSRERWVSTVVQLQEQDVEQGVSEEASAEQLRRLVTELKVGLAEEMVEKLWELWDTRGLDACHAAVKRFLKHGHVAEARPLPEPKPGANRVHGAANVDVDGSVLTVECGELQGVLDVSSLRITYDGMEVGGGQFERLAGRGSRRDWKKSCRVVQPDEPREAWVSVRQWLAESTTPSGQAERRPTSGPSKDPAGKARSFQASPPIEQTDMLKHVLEMAEVMGSWRAAGPHPEVKQDSQMEQQANVDQDSEMEQQNDVDQDSEMEQQAFTDQDSEMEQRGTAYEEPKPDEVKALKAEAEKCSLIATQSKPDTKQESKVSREGQQLPEVERTCPKMTTAAPGLKFEKNHAKPTKYLLGRFQTEMQQAQANDEAAKAQSNSTAEVKPLELRPTERSEGTTTCEREGKDGSEASRTAGLLQAAPMQTERSAASEQSAPAVLSSRKGLSSQYLGVSWCEELQKWRAQLPYAAAKHKQRHLGYFREEVDAALAFDRGVREVSGAGVTANFSVHEADTILSLKANGMAAAGSGAAGASQTASQDSRLIGRRVECFREQQEPQHGVLATYDAEHFSYIVRYDNGNEEEVVLPDATVTVEGTLRGCPHFASAQDTAELANWLPPGAVRSGGDEHGCLRWQQFQEALVLSESVAQVAEQLEWLEAEILITSAEWQGHSRERWVSTVVQLQEQDVEQGVSEEASAEQLRRLVTELKAGLAEEMVEKLWELWDTNGLEACQASVMRFVNAGNHCSSPLGTQRPLEVDTTNSSTGSLITVECGGLTGVLNTNCMRITYDGKNVTGSHFERLAGRGSRRDWKKSCRVVQSGDPREAWISVRQWLVENNITDMSPEQSAASVLSAIMGQPIVGA</sequence>
<feature type="region of interest" description="Disordered" evidence="6">
    <location>
        <begin position="708"/>
        <end position="777"/>
    </location>
</feature>
<keyword evidence="2" id="KW-0805">Transcription regulation</keyword>
<feature type="region of interest" description="Disordered" evidence="6">
    <location>
        <begin position="1045"/>
        <end position="1100"/>
    </location>
</feature>
<evidence type="ECO:0000256" key="4">
    <source>
        <dbReference type="ARBA" id="ARBA00023163"/>
    </source>
</evidence>
<dbReference type="GO" id="GO:0046872">
    <property type="term" value="F:metal ion binding"/>
    <property type="evidence" value="ECO:0007669"/>
    <property type="project" value="UniProtKB-KW"/>
</dbReference>
<feature type="compositionally biased region" description="Acidic residues" evidence="6">
    <location>
        <begin position="1722"/>
        <end position="1738"/>
    </location>
</feature>
<dbReference type="PROSITE" id="PS50864">
    <property type="entry name" value="SAND"/>
    <property type="match status" value="1"/>
</dbReference>
<dbReference type="InterPro" id="IPR001471">
    <property type="entry name" value="AP2/ERF_dom"/>
</dbReference>
<keyword evidence="3" id="KW-0238">DNA-binding</keyword>
<dbReference type="SMART" id="SM00380">
    <property type="entry name" value="AP2"/>
    <property type="match status" value="3"/>
</dbReference>
<evidence type="ECO:0008006" key="11">
    <source>
        <dbReference type="Google" id="ProtNLM"/>
    </source>
</evidence>
<feature type="compositionally biased region" description="Low complexity" evidence="6">
    <location>
        <begin position="715"/>
        <end position="724"/>
    </location>
</feature>
<organism evidence="9 10">
    <name type="scientific">Cymbomonas tetramitiformis</name>
    <dbReference type="NCBI Taxonomy" id="36881"/>
    <lineage>
        <taxon>Eukaryota</taxon>
        <taxon>Viridiplantae</taxon>
        <taxon>Chlorophyta</taxon>
        <taxon>Pyramimonadophyceae</taxon>
        <taxon>Pyramimonadales</taxon>
        <taxon>Pyramimonadaceae</taxon>
        <taxon>Cymbomonas</taxon>
    </lineage>
</organism>
<evidence type="ECO:0000256" key="5">
    <source>
        <dbReference type="ARBA" id="ARBA00023242"/>
    </source>
</evidence>
<dbReference type="GO" id="GO:0003700">
    <property type="term" value="F:DNA-binding transcription factor activity"/>
    <property type="evidence" value="ECO:0007669"/>
    <property type="project" value="InterPro"/>
</dbReference>
<dbReference type="PANTHER" id="PTHR10417:SF4">
    <property type="entry name" value="SAND DOMAIN-CONTAINING PROTEIN-RELATED"/>
    <property type="match status" value="1"/>
</dbReference>
<dbReference type="SUPFAM" id="SSF54171">
    <property type="entry name" value="DNA-binding domain"/>
    <property type="match status" value="3"/>
</dbReference>
<feature type="compositionally biased region" description="Basic and acidic residues" evidence="6">
    <location>
        <begin position="1193"/>
        <end position="1218"/>
    </location>
</feature>
<feature type="domain" description="AP2/ERF" evidence="8">
    <location>
        <begin position="306"/>
        <end position="365"/>
    </location>
</feature>
<feature type="region of interest" description="Disordered" evidence="6">
    <location>
        <begin position="1777"/>
        <end position="1820"/>
    </location>
</feature>
<feature type="compositionally biased region" description="Basic and acidic residues" evidence="6">
    <location>
        <begin position="1045"/>
        <end position="1055"/>
    </location>
</feature>
<dbReference type="SUPFAM" id="SSF63763">
    <property type="entry name" value="SAND domain-like"/>
    <property type="match status" value="2"/>
</dbReference>
<reference evidence="9 10" key="1">
    <citation type="journal article" date="2015" name="Genome Biol. Evol.">
        <title>Comparative Genomics of a Bacterivorous Green Alga Reveals Evolutionary Causalities and Consequences of Phago-Mixotrophic Mode of Nutrition.</title>
        <authorList>
            <person name="Burns J.A."/>
            <person name="Paasch A."/>
            <person name="Narechania A."/>
            <person name="Kim E."/>
        </authorList>
    </citation>
    <scope>NUCLEOTIDE SEQUENCE [LARGE SCALE GENOMIC DNA]</scope>
    <source>
        <strain evidence="9 10">PLY_AMNH</strain>
    </source>
</reference>
<evidence type="ECO:0000259" key="8">
    <source>
        <dbReference type="PROSITE" id="PS51032"/>
    </source>
</evidence>
<feature type="region of interest" description="Disordered" evidence="6">
    <location>
        <begin position="1117"/>
        <end position="1138"/>
    </location>
</feature>
<evidence type="ECO:0000256" key="2">
    <source>
        <dbReference type="ARBA" id="ARBA00023015"/>
    </source>
</evidence>
<gene>
    <name evidence="9" type="ORF">CYMTET_21606</name>
</gene>
<feature type="compositionally biased region" description="Basic and acidic residues" evidence="6">
    <location>
        <begin position="961"/>
        <end position="970"/>
    </location>
</feature>
<feature type="region of interest" description="Disordered" evidence="6">
    <location>
        <begin position="1646"/>
        <end position="1680"/>
    </location>
</feature>
<dbReference type="Gene3D" id="3.30.730.10">
    <property type="entry name" value="AP2/ERF domain"/>
    <property type="match status" value="3"/>
</dbReference>
<dbReference type="PROSITE" id="PS51032">
    <property type="entry name" value="AP2_ERF"/>
    <property type="match status" value="3"/>
</dbReference>
<dbReference type="InterPro" id="IPR036955">
    <property type="entry name" value="AP2/ERF_dom_sf"/>
</dbReference>
<feature type="compositionally biased region" description="Basic and acidic residues" evidence="6">
    <location>
        <begin position="1784"/>
        <end position="1794"/>
    </location>
</feature>
<feature type="domain" description="SAND" evidence="7">
    <location>
        <begin position="140"/>
        <end position="238"/>
    </location>
</feature>
<feature type="region of interest" description="Disordered" evidence="6">
    <location>
        <begin position="1841"/>
        <end position="1885"/>
    </location>
</feature>
<dbReference type="EMBL" id="LGRX02010639">
    <property type="protein sequence ID" value="KAK3269973.1"/>
    <property type="molecule type" value="Genomic_DNA"/>
</dbReference>
<dbReference type="Proteomes" id="UP001190700">
    <property type="component" value="Unassembled WGS sequence"/>
</dbReference>
<dbReference type="PANTHER" id="PTHR10417">
    <property type="entry name" value="GLUCOCORTICOID MODULATORY ELEMENT-BINDING PROTEIN"/>
    <property type="match status" value="1"/>
</dbReference>
<evidence type="ECO:0000313" key="10">
    <source>
        <dbReference type="Proteomes" id="UP001190700"/>
    </source>
</evidence>
<feature type="region of interest" description="Disordered" evidence="6">
    <location>
        <begin position="928"/>
        <end position="972"/>
    </location>
</feature>
<comment type="caution">
    <text evidence="9">The sequence shown here is derived from an EMBL/GenBank/DDBJ whole genome shotgun (WGS) entry which is preliminary data.</text>
</comment>
<feature type="compositionally biased region" description="Basic and acidic residues" evidence="6">
    <location>
        <begin position="1858"/>
        <end position="1883"/>
    </location>
</feature>
<dbReference type="InterPro" id="IPR016177">
    <property type="entry name" value="DNA-bd_dom_sf"/>
</dbReference>
<keyword evidence="4" id="KW-0804">Transcription</keyword>
<comment type="subcellular location">
    <subcellularLocation>
        <location evidence="1">Nucleus</location>
    </subcellularLocation>
</comment>
<keyword evidence="10" id="KW-1185">Reference proteome</keyword>
<dbReference type="InterPro" id="IPR000770">
    <property type="entry name" value="SAND_dom"/>
</dbReference>
<feature type="domain" description="AP2/ERF" evidence="8">
    <location>
        <begin position="1256"/>
        <end position="1315"/>
    </location>
</feature>
<accession>A0AAE0L2T2</accession>
<feature type="compositionally biased region" description="Basic and acidic residues" evidence="6">
    <location>
        <begin position="1750"/>
        <end position="1762"/>
    </location>
</feature>
<dbReference type="Gene3D" id="3.10.390.10">
    <property type="entry name" value="SAND domain-like"/>
    <property type="match status" value="2"/>
</dbReference>
<feature type="region of interest" description="Disordered" evidence="6">
    <location>
        <begin position="1174"/>
        <end position="1220"/>
    </location>
</feature>
<evidence type="ECO:0000259" key="7">
    <source>
        <dbReference type="PROSITE" id="PS50864"/>
    </source>
</evidence>
<protein>
    <recommendedName>
        <fullName evidence="11">AP2/ERF domain-containing protein</fullName>
    </recommendedName>
</protein>
<evidence type="ECO:0000313" key="9">
    <source>
        <dbReference type="EMBL" id="KAK3269973.1"/>
    </source>
</evidence>
<dbReference type="GO" id="GO:0005634">
    <property type="term" value="C:nucleus"/>
    <property type="evidence" value="ECO:0007669"/>
    <property type="project" value="UniProtKB-SubCell"/>
</dbReference>